<accession>A0A8S0VDG9</accession>
<keyword evidence="2" id="KW-1185">Reference proteome</keyword>
<name>A0A8S0VDG9_OLEEU</name>
<dbReference type="OrthoDB" id="10418040at2759"/>
<protein>
    <submittedName>
        <fullName evidence="1">Uncharacterized protein</fullName>
    </submittedName>
</protein>
<comment type="caution">
    <text evidence="1">The sequence shown here is derived from an EMBL/GenBank/DDBJ whole genome shotgun (WGS) entry which is preliminary data.</text>
</comment>
<evidence type="ECO:0000313" key="1">
    <source>
        <dbReference type="EMBL" id="CAA3027868.1"/>
    </source>
</evidence>
<dbReference type="AlphaFoldDB" id="A0A8S0VDG9"/>
<gene>
    <name evidence="1" type="ORF">OLEA9_A106443</name>
</gene>
<dbReference type="EMBL" id="CACTIH010009226">
    <property type="protein sequence ID" value="CAA3027868.1"/>
    <property type="molecule type" value="Genomic_DNA"/>
</dbReference>
<organism evidence="1 2">
    <name type="scientific">Olea europaea subsp. europaea</name>
    <dbReference type="NCBI Taxonomy" id="158383"/>
    <lineage>
        <taxon>Eukaryota</taxon>
        <taxon>Viridiplantae</taxon>
        <taxon>Streptophyta</taxon>
        <taxon>Embryophyta</taxon>
        <taxon>Tracheophyta</taxon>
        <taxon>Spermatophyta</taxon>
        <taxon>Magnoliopsida</taxon>
        <taxon>eudicotyledons</taxon>
        <taxon>Gunneridae</taxon>
        <taxon>Pentapetalae</taxon>
        <taxon>asterids</taxon>
        <taxon>lamiids</taxon>
        <taxon>Lamiales</taxon>
        <taxon>Oleaceae</taxon>
        <taxon>Oleeae</taxon>
        <taxon>Olea</taxon>
    </lineage>
</organism>
<reference evidence="1 2" key="1">
    <citation type="submission" date="2019-12" db="EMBL/GenBank/DDBJ databases">
        <authorList>
            <person name="Alioto T."/>
            <person name="Alioto T."/>
            <person name="Gomez Garrido J."/>
        </authorList>
    </citation>
    <scope>NUCLEOTIDE SEQUENCE [LARGE SCALE GENOMIC DNA]</scope>
</reference>
<sequence>MIKTIPLLLRKSHHSSKKLPLLISKIIDNPLWLDAQLEEIREFEENDQNYMDYTIARSKEPSFFQKTASFGQNQIIDNSVLFDSQLEEIHGFEENDLFDWSAAFNTESENPHLMVVSKEDSHELLTTAPTLKSLNPCNGLTGTYQDFQSSTPAMNSSTPGNELVDTFSMAYNGELNQFTPPELNSFSPGSHFVNFFSLPCNLDFQQFTPNWNWFEDSAFLDDMNSWCTAANNLWT</sequence>
<dbReference type="Proteomes" id="UP000594638">
    <property type="component" value="Unassembled WGS sequence"/>
</dbReference>
<proteinExistence type="predicted"/>
<evidence type="ECO:0000313" key="2">
    <source>
        <dbReference type="Proteomes" id="UP000594638"/>
    </source>
</evidence>
<dbReference type="Gramene" id="OE9A106443T1">
    <property type="protein sequence ID" value="OE9A106443C1"/>
    <property type="gene ID" value="OE9A106443"/>
</dbReference>